<dbReference type="GeneID" id="103309148"/>
<dbReference type="SMART" id="SM00343">
    <property type="entry name" value="ZnF_C2HC"/>
    <property type="match status" value="2"/>
</dbReference>
<protein>
    <recommendedName>
        <fullName evidence="2">CCHC-type domain-containing protein</fullName>
    </recommendedName>
</protein>
<dbReference type="Gene3D" id="4.10.60.10">
    <property type="entry name" value="Zinc finger, CCHC-type"/>
    <property type="match status" value="1"/>
</dbReference>
<organism evidence="3 4">
    <name type="scientific">Acyrthosiphon pisum</name>
    <name type="common">Pea aphid</name>
    <dbReference type="NCBI Taxonomy" id="7029"/>
    <lineage>
        <taxon>Eukaryota</taxon>
        <taxon>Metazoa</taxon>
        <taxon>Ecdysozoa</taxon>
        <taxon>Arthropoda</taxon>
        <taxon>Hexapoda</taxon>
        <taxon>Insecta</taxon>
        <taxon>Pterygota</taxon>
        <taxon>Neoptera</taxon>
        <taxon>Paraneoptera</taxon>
        <taxon>Hemiptera</taxon>
        <taxon>Sternorrhyncha</taxon>
        <taxon>Aphidomorpha</taxon>
        <taxon>Aphidoidea</taxon>
        <taxon>Aphididae</taxon>
        <taxon>Macrosiphini</taxon>
        <taxon>Acyrthosiphon</taxon>
    </lineage>
</organism>
<dbReference type="OrthoDB" id="6627761at2759"/>
<accession>A0A8R2F7V2</accession>
<sequence length="173" mass="18471">MEVIDLEPTSTVDAVLAAVKKAILEASKGDAKVAAACGDISVTSMWKLTNGQQVAKVRVPRSAKPTEVSRVRVGWTNCRFRIRHPEATRCFKCHGFGHSQGRCSGPDMSDSCRKCGDKSHKEKECPSDKCVACDRAGLKQGPHRPGSAACGAKRAAESCAQTTAAMINLLQVT</sequence>
<dbReference type="GO" id="GO:0008270">
    <property type="term" value="F:zinc ion binding"/>
    <property type="evidence" value="ECO:0007669"/>
    <property type="project" value="UniProtKB-KW"/>
</dbReference>
<dbReference type="InterPro" id="IPR036875">
    <property type="entry name" value="Znf_CCHC_sf"/>
</dbReference>
<dbReference type="SUPFAM" id="SSF57756">
    <property type="entry name" value="Retrovirus zinc finger-like domains"/>
    <property type="match status" value="1"/>
</dbReference>
<feature type="domain" description="CCHC-type" evidence="2">
    <location>
        <begin position="112"/>
        <end position="127"/>
    </location>
</feature>
<evidence type="ECO:0000256" key="1">
    <source>
        <dbReference type="PROSITE-ProRule" id="PRU00047"/>
    </source>
</evidence>
<dbReference type="GO" id="GO:0003676">
    <property type="term" value="F:nucleic acid binding"/>
    <property type="evidence" value="ECO:0007669"/>
    <property type="project" value="InterPro"/>
</dbReference>
<dbReference type="Proteomes" id="UP000007819">
    <property type="component" value="Chromosome A1"/>
</dbReference>
<evidence type="ECO:0000313" key="3">
    <source>
        <dbReference type="EnsemblMetazoa" id="XP_008182084.1"/>
    </source>
</evidence>
<dbReference type="AlphaFoldDB" id="A0A8R2F7V2"/>
<dbReference type="InterPro" id="IPR001878">
    <property type="entry name" value="Znf_CCHC"/>
</dbReference>
<proteinExistence type="predicted"/>
<evidence type="ECO:0000313" key="4">
    <source>
        <dbReference type="Proteomes" id="UP000007819"/>
    </source>
</evidence>
<dbReference type="PROSITE" id="PS50158">
    <property type="entry name" value="ZF_CCHC"/>
    <property type="match status" value="1"/>
</dbReference>
<name>A0A8R2F7V2_ACYPI</name>
<keyword evidence="1" id="KW-0479">Metal-binding</keyword>
<keyword evidence="4" id="KW-1185">Reference proteome</keyword>
<evidence type="ECO:0000259" key="2">
    <source>
        <dbReference type="PROSITE" id="PS50158"/>
    </source>
</evidence>
<reference evidence="4" key="1">
    <citation type="submission" date="2010-06" db="EMBL/GenBank/DDBJ databases">
        <authorList>
            <person name="Jiang H."/>
            <person name="Abraham K."/>
            <person name="Ali S."/>
            <person name="Alsbrooks S.L."/>
            <person name="Anim B.N."/>
            <person name="Anosike U.S."/>
            <person name="Attaway T."/>
            <person name="Bandaranaike D.P."/>
            <person name="Battles P.K."/>
            <person name="Bell S.N."/>
            <person name="Bell A.V."/>
            <person name="Beltran B."/>
            <person name="Bickham C."/>
            <person name="Bustamante Y."/>
            <person name="Caleb T."/>
            <person name="Canada A."/>
            <person name="Cardenas V."/>
            <person name="Carter K."/>
            <person name="Chacko J."/>
            <person name="Chandrabose M.N."/>
            <person name="Chavez D."/>
            <person name="Chavez A."/>
            <person name="Chen L."/>
            <person name="Chu H.-S."/>
            <person name="Claassen K.J."/>
            <person name="Cockrell R."/>
            <person name="Collins M."/>
            <person name="Cooper J.A."/>
            <person name="Cree A."/>
            <person name="Curry S.M."/>
            <person name="Da Y."/>
            <person name="Dao M.D."/>
            <person name="Das B."/>
            <person name="Davila M.-L."/>
            <person name="Davy-Carroll L."/>
            <person name="Denson S."/>
            <person name="Dinh H."/>
            <person name="Ebong V.E."/>
            <person name="Edwards J.R."/>
            <person name="Egan A."/>
            <person name="El-Daye J."/>
            <person name="Escobedo L."/>
            <person name="Fernandez S."/>
            <person name="Fernando P.R."/>
            <person name="Flagg N."/>
            <person name="Forbes L.D."/>
            <person name="Fowler R.G."/>
            <person name="Fu Q."/>
            <person name="Gabisi R.A."/>
            <person name="Ganer J."/>
            <person name="Garbino Pronczuk A."/>
            <person name="Garcia R.M."/>
            <person name="Garner T."/>
            <person name="Garrett T.E."/>
            <person name="Gonzalez D.A."/>
            <person name="Hamid H."/>
            <person name="Hawkins E.S."/>
            <person name="Hirani K."/>
            <person name="Hogues M.E."/>
            <person name="Hollins B."/>
            <person name="Hsiao C.-H."/>
            <person name="Jabil R."/>
            <person name="James M.L."/>
            <person name="Jhangiani S.N."/>
            <person name="Johnson B."/>
            <person name="Johnson Q."/>
            <person name="Joshi V."/>
            <person name="Kalu J.B."/>
            <person name="Kam C."/>
            <person name="Kashfia A."/>
            <person name="Keebler J."/>
            <person name="Kisamo H."/>
            <person name="Kovar C.L."/>
            <person name="Lago L.A."/>
            <person name="Lai C.-Y."/>
            <person name="Laidlaw J."/>
            <person name="Lara F."/>
            <person name="Le T.-K."/>
            <person name="Lee S.L."/>
            <person name="Legall F.H."/>
            <person name="Lemon S.J."/>
            <person name="Lewis L.R."/>
            <person name="Li B."/>
            <person name="Liu Y."/>
            <person name="Liu Y.-S."/>
            <person name="Lopez J."/>
            <person name="Lozado R.J."/>
            <person name="Lu J."/>
            <person name="Madu R.C."/>
            <person name="Maheshwari M."/>
            <person name="Maheshwari R."/>
            <person name="Malloy K."/>
            <person name="Martinez E."/>
            <person name="Mathew T."/>
            <person name="Mercado I.C."/>
            <person name="Mercado C."/>
            <person name="Meyer B."/>
            <person name="Montgomery K."/>
            <person name="Morgan M.B."/>
            <person name="Munidasa M."/>
            <person name="Nazareth L.V."/>
            <person name="Nelson J."/>
            <person name="Ng B.M."/>
            <person name="Nguyen N.B."/>
            <person name="Nguyen P.Q."/>
            <person name="Nguyen T."/>
            <person name="Obregon M."/>
            <person name="Okwuonu G.O."/>
            <person name="Onwere C.G."/>
            <person name="Orozco G."/>
            <person name="Parra A."/>
            <person name="Patel S."/>
            <person name="Patil S."/>
            <person name="Perez A."/>
            <person name="Perez Y."/>
            <person name="Pham C."/>
            <person name="Primus E.L."/>
            <person name="Pu L.-L."/>
            <person name="Puazo M."/>
            <person name="Qin X."/>
            <person name="Quiroz J.B."/>
            <person name="Reese J."/>
            <person name="Richards S."/>
            <person name="Rives C.M."/>
            <person name="Robberts R."/>
            <person name="Ruiz S.J."/>
            <person name="Ruiz M.J."/>
            <person name="Santibanez J."/>
            <person name="Schneider B.W."/>
            <person name="Sisson I."/>
            <person name="Smith M."/>
            <person name="Sodergren E."/>
            <person name="Song X.-Z."/>
            <person name="Song B.B."/>
            <person name="Summersgill H."/>
            <person name="Thelus R."/>
            <person name="Thornton R.D."/>
            <person name="Trejos Z.Y."/>
            <person name="Usmani K."/>
            <person name="Vattathil S."/>
            <person name="Villasana D."/>
            <person name="Walker D.L."/>
            <person name="Wang S."/>
            <person name="Wang K."/>
            <person name="White C.S."/>
            <person name="Williams A.C."/>
            <person name="Williamson J."/>
            <person name="Wilson K."/>
            <person name="Woghiren I.O."/>
            <person name="Woodworth J.R."/>
            <person name="Worley K.C."/>
            <person name="Wright R.A."/>
            <person name="Wu W."/>
            <person name="Young L."/>
            <person name="Zhang L."/>
            <person name="Zhang J."/>
            <person name="Zhu Y."/>
            <person name="Muzny D.M."/>
            <person name="Weinstock G."/>
            <person name="Gibbs R.A."/>
        </authorList>
    </citation>
    <scope>NUCLEOTIDE SEQUENCE [LARGE SCALE GENOMIC DNA]</scope>
    <source>
        <strain evidence="4">LSR1</strain>
    </source>
</reference>
<reference evidence="3" key="2">
    <citation type="submission" date="2022-06" db="UniProtKB">
        <authorList>
            <consortium name="EnsemblMetazoa"/>
        </authorList>
    </citation>
    <scope>IDENTIFICATION</scope>
</reference>
<keyword evidence="1" id="KW-0863">Zinc-finger</keyword>
<dbReference type="KEGG" id="api:103309148"/>
<dbReference type="EnsemblMetazoa" id="XM_008183862.1">
    <property type="protein sequence ID" value="XP_008182084.1"/>
    <property type="gene ID" value="LOC103309148"/>
</dbReference>
<keyword evidence="1" id="KW-0862">Zinc</keyword>
<dbReference type="RefSeq" id="XP_008182084.1">
    <property type="nucleotide sequence ID" value="XM_008183862.1"/>
</dbReference>